<sequence length="45" mass="5512">MRLKVYLKELLFQNQLLKVLIFTRLVYMVKANRQMGYLFTILTME</sequence>
<reference evidence="1" key="1">
    <citation type="journal article" date="2021" name="Proc. Natl. Acad. Sci. U.S.A.">
        <title>A Catalog of Tens of Thousands of Viruses from Human Metagenomes Reveals Hidden Associations with Chronic Diseases.</title>
        <authorList>
            <person name="Tisza M.J."/>
            <person name="Buck C.B."/>
        </authorList>
    </citation>
    <scope>NUCLEOTIDE SEQUENCE</scope>
    <source>
        <strain evidence="1">Ct2vX3</strain>
    </source>
</reference>
<accession>A0A8S5PYB2</accession>
<dbReference type="EMBL" id="BK015535">
    <property type="protein sequence ID" value="DAE11593.1"/>
    <property type="molecule type" value="Genomic_DNA"/>
</dbReference>
<organism evidence="1">
    <name type="scientific">Siphoviridae sp. ct2vX3</name>
    <dbReference type="NCBI Taxonomy" id="2825318"/>
    <lineage>
        <taxon>Viruses</taxon>
        <taxon>Duplodnaviria</taxon>
        <taxon>Heunggongvirae</taxon>
        <taxon>Uroviricota</taxon>
        <taxon>Caudoviricetes</taxon>
    </lineage>
</organism>
<name>A0A8S5PYB2_9CAUD</name>
<proteinExistence type="predicted"/>
<evidence type="ECO:0000313" key="1">
    <source>
        <dbReference type="EMBL" id="DAE11593.1"/>
    </source>
</evidence>
<protein>
    <submittedName>
        <fullName evidence="1">Uncharacterized protein</fullName>
    </submittedName>
</protein>